<accession>A0AAU7CHB6</accession>
<dbReference type="Pfam" id="PF03706">
    <property type="entry name" value="LPG_synthase_TM"/>
    <property type="match status" value="1"/>
</dbReference>
<sequence>MSKYWKHPYLAKAVNVGLVLLAFSLLGGVIWQNQEEIREVFSRKLDLRVIVLAFAIYMFGLLLTFTRWFFLVRVIEPQFRWRDAVLLGYIGNVFNLVIPGAVGGDLIKAAYLVRMKINKTQAVASMVLDRILGLMGLFVLAGISGAIAWPLAGTVIRRLIVIVWAFLGLSVLGLLAIFGQALTRRYPALLEGHGRIALLLRELSALSSTYRRKPGVVASALVLASTNHALSVVAFYLVSRTIFPLTQLPSLGQHFLMVPLTLFTTAVPIPFGALGLTERVSKQLFQLVDHPHGDLAMMGFRVLMYAGALVSACFYLANLKQVRGLSDTAEHLEEELLEGELDPEMPKQEDAPA</sequence>
<comment type="subcellular location">
    <subcellularLocation>
        <location evidence="1">Cell membrane</location>
        <topology evidence="1">Multi-pass membrane protein</topology>
    </subcellularLocation>
</comment>
<protein>
    <submittedName>
        <fullName evidence="7">Lysylphosphatidylglycerol synthase transmembrane domain-containing protein</fullName>
    </submittedName>
</protein>
<dbReference type="GO" id="GO:0005886">
    <property type="term" value="C:plasma membrane"/>
    <property type="evidence" value="ECO:0007669"/>
    <property type="project" value="UniProtKB-SubCell"/>
</dbReference>
<feature type="transmembrane region" description="Helical" evidence="6">
    <location>
        <begin position="84"/>
        <end position="111"/>
    </location>
</feature>
<dbReference type="RefSeq" id="WP_406697089.1">
    <property type="nucleotide sequence ID" value="NZ_CP155447.1"/>
</dbReference>
<evidence type="ECO:0000256" key="3">
    <source>
        <dbReference type="ARBA" id="ARBA00022692"/>
    </source>
</evidence>
<name>A0AAU7CHB6_9BACT</name>
<proteinExistence type="predicted"/>
<keyword evidence="3 6" id="KW-0812">Transmembrane</keyword>
<dbReference type="EMBL" id="CP155447">
    <property type="protein sequence ID" value="XBH04337.1"/>
    <property type="molecule type" value="Genomic_DNA"/>
</dbReference>
<dbReference type="PANTHER" id="PTHR40277:SF1">
    <property type="entry name" value="BLL5419 PROTEIN"/>
    <property type="match status" value="1"/>
</dbReference>
<evidence type="ECO:0000256" key="4">
    <source>
        <dbReference type="ARBA" id="ARBA00022989"/>
    </source>
</evidence>
<dbReference type="PANTHER" id="PTHR40277">
    <property type="entry name" value="BLL5419 PROTEIN"/>
    <property type="match status" value="1"/>
</dbReference>
<keyword evidence="4 6" id="KW-1133">Transmembrane helix</keyword>
<feature type="transmembrane region" description="Helical" evidence="6">
    <location>
        <begin position="131"/>
        <end position="152"/>
    </location>
</feature>
<keyword evidence="5 6" id="KW-0472">Membrane</keyword>
<feature type="transmembrane region" description="Helical" evidence="6">
    <location>
        <begin position="50"/>
        <end position="72"/>
    </location>
</feature>
<feature type="transmembrane region" description="Helical" evidence="6">
    <location>
        <begin position="159"/>
        <end position="182"/>
    </location>
</feature>
<evidence type="ECO:0000256" key="5">
    <source>
        <dbReference type="ARBA" id="ARBA00023136"/>
    </source>
</evidence>
<reference evidence="7" key="1">
    <citation type="submission" date="2024-05" db="EMBL/GenBank/DDBJ databases">
        <title>Planctomycetes of the genus Singulisphaera possess chitinolytic capabilities.</title>
        <authorList>
            <person name="Ivanova A."/>
        </authorList>
    </citation>
    <scope>NUCLEOTIDE SEQUENCE</scope>
    <source>
        <strain evidence="7">Ch08T</strain>
    </source>
</reference>
<keyword evidence="2" id="KW-1003">Cell membrane</keyword>
<evidence type="ECO:0000313" key="7">
    <source>
        <dbReference type="EMBL" id="XBH04337.1"/>
    </source>
</evidence>
<organism evidence="7">
    <name type="scientific">Singulisphaera sp. Ch08</name>
    <dbReference type="NCBI Taxonomy" id="3120278"/>
    <lineage>
        <taxon>Bacteria</taxon>
        <taxon>Pseudomonadati</taxon>
        <taxon>Planctomycetota</taxon>
        <taxon>Planctomycetia</taxon>
        <taxon>Isosphaerales</taxon>
        <taxon>Isosphaeraceae</taxon>
        <taxon>Singulisphaera</taxon>
    </lineage>
</organism>
<evidence type="ECO:0000256" key="1">
    <source>
        <dbReference type="ARBA" id="ARBA00004651"/>
    </source>
</evidence>
<gene>
    <name evidence="7" type="ORF">V5E97_39505</name>
</gene>
<evidence type="ECO:0000256" key="6">
    <source>
        <dbReference type="SAM" id="Phobius"/>
    </source>
</evidence>
<evidence type="ECO:0000256" key="2">
    <source>
        <dbReference type="ARBA" id="ARBA00022475"/>
    </source>
</evidence>
<feature type="transmembrane region" description="Helical" evidence="6">
    <location>
        <begin position="296"/>
        <end position="317"/>
    </location>
</feature>
<feature type="transmembrane region" description="Helical" evidence="6">
    <location>
        <begin position="255"/>
        <end position="276"/>
    </location>
</feature>
<dbReference type="AlphaFoldDB" id="A0AAU7CHB6"/>
<feature type="transmembrane region" description="Helical" evidence="6">
    <location>
        <begin position="9"/>
        <end position="30"/>
    </location>
</feature>
<feature type="transmembrane region" description="Helical" evidence="6">
    <location>
        <begin position="216"/>
        <end position="243"/>
    </location>
</feature>
<dbReference type="InterPro" id="IPR022791">
    <property type="entry name" value="L-PG_synthase/AglD"/>
</dbReference>